<evidence type="ECO:0000256" key="1">
    <source>
        <dbReference type="ARBA" id="ARBA00009437"/>
    </source>
</evidence>
<dbReference type="Gene3D" id="1.10.10.10">
    <property type="entry name" value="Winged helix-like DNA-binding domain superfamily/Winged helix DNA-binding domain"/>
    <property type="match status" value="1"/>
</dbReference>
<name>A0A1W6YXK2_9BORD</name>
<evidence type="ECO:0000256" key="2">
    <source>
        <dbReference type="ARBA" id="ARBA00023015"/>
    </source>
</evidence>
<dbReference type="GO" id="GO:0003700">
    <property type="term" value="F:DNA-binding transcription factor activity"/>
    <property type="evidence" value="ECO:0007669"/>
    <property type="project" value="InterPro"/>
</dbReference>
<dbReference type="Pfam" id="PF03466">
    <property type="entry name" value="LysR_substrate"/>
    <property type="match status" value="1"/>
</dbReference>
<evidence type="ECO:0000313" key="7">
    <source>
        <dbReference type="Proteomes" id="UP000194139"/>
    </source>
</evidence>
<evidence type="ECO:0000259" key="5">
    <source>
        <dbReference type="PROSITE" id="PS50931"/>
    </source>
</evidence>
<keyword evidence="2" id="KW-0805">Transcription regulation</keyword>
<comment type="similarity">
    <text evidence="1">Belongs to the LysR transcriptional regulatory family.</text>
</comment>
<keyword evidence="4" id="KW-0804">Transcription</keyword>
<dbReference type="InterPro" id="IPR050950">
    <property type="entry name" value="HTH-type_LysR_regulators"/>
</dbReference>
<dbReference type="AlphaFoldDB" id="A0A1W6YXK2"/>
<reference evidence="6 7" key="1">
    <citation type="submission" date="2017-05" db="EMBL/GenBank/DDBJ databases">
        <title>Complete and WGS of Bordetella genogroups.</title>
        <authorList>
            <person name="Spilker T."/>
            <person name="LiPuma J."/>
        </authorList>
    </citation>
    <scope>NUCLEOTIDE SEQUENCE [LARGE SCALE GENOMIC DNA]</scope>
    <source>
        <strain evidence="6 7">AU17164</strain>
    </source>
</reference>
<evidence type="ECO:0000256" key="3">
    <source>
        <dbReference type="ARBA" id="ARBA00023125"/>
    </source>
</evidence>
<dbReference type="Proteomes" id="UP000194139">
    <property type="component" value="Chromosome"/>
</dbReference>
<organism evidence="6 7">
    <name type="scientific">Bordetella genomosp. 9</name>
    <dbReference type="NCBI Taxonomy" id="1416803"/>
    <lineage>
        <taxon>Bacteria</taxon>
        <taxon>Pseudomonadati</taxon>
        <taxon>Pseudomonadota</taxon>
        <taxon>Betaproteobacteria</taxon>
        <taxon>Burkholderiales</taxon>
        <taxon>Alcaligenaceae</taxon>
        <taxon>Bordetella</taxon>
    </lineage>
</organism>
<protein>
    <recommendedName>
        <fullName evidence="5">HTH lysR-type domain-containing protein</fullName>
    </recommendedName>
</protein>
<keyword evidence="3" id="KW-0238">DNA-binding</keyword>
<dbReference type="PANTHER" id="PTHR30419">
    <property type="entry name" value="HTH-TYPE TRANSCRIPTIONAL REGULATOR YBHD"/>
    <property type="match status" value="1"/>
</dbReference>
<dbReference type="GO" id="GO:0003677">
    <property type="term" value="F:DNA binding"/>
    <property type="evidence" value="ECO:0007669"/>
    <property type="project" value="UniProtKB-KW"/>
</dbReference>
<proteinExistence type="inferred from homology"/>
<dbReference type="Gene3D" id="3.40.190.290">
    <property type="match status" value="1"/>
</dbReference>
<dbReference type="FunFam" id="1.10.10.10:FF:000001">
    <property type="entry name" value="LysR family transcriptional regulator"/>
    <property type="match status" value="1"/>
</dbReference>
<sequence>MLIFCAAITVCSRLRSARQSRGLTRREGMNLKALRYFVAIADSGSFTAAAALVRIAQPALSRHMRELEAELGVPLLRRSARGAMLTQEGVTLYESARRILAEAEQVRAQLTARAELGQATITVGASPTLGQVLLPGLFERCDSGLGGFRILLREAFTPILSDWLERGMVDAAFLTNADSSRDFDLHHLCTEPFALITAAPRRIAPIVAVSDLPGIPLLMTRFHRSIVERQLDVVGGRLNVHAEVDSVASICELVMRGRWTTLMPVSVFSRQREARAVAVSEVAGVQLNRLLMLGTRRDGKSNAGIALFTELVRAECEDLLAKGVFSFSDGPRAAARGGARSRK</sequence>
<gene>
    <name evidence="6" type="ORF">CAL13_06135</name>
</gene>
<dbReference type="PRINTS" id="PR00039">
    <property type="entry name" value="HTHLYSR"/>
</dbReference>
<dbReference type="SUPFAM" id="SSF53850">
    <property type="entry name" value="Periplasmic binding protein-like II"/>
    <property type="match status" value="1"/>
</dbReference>
<dbReference type="InterPro" id="IPR000847">
    <property type="entry name" value="LysR_HTH_N"/>
</dbReference>
<evidence type="ECO:0000256" key="4">
    <source>
        <dbReference type="ARBA" id="ARBA00023163"/>
    </source>
</evidence>
<dbReference type="InterPro" id="IPR036390">
    <property type="entry name" value="WH_DNA-bd_sf"/>
</dbReference>
<accession>A0A1W6YXK2</accession>
<dbReference type="CDD" id="cd05466">
    <property type="entry name" value="PBP2_LTTR_substrate"/>
    <property type="match status" value="1"/>
</dbReference>
<dbReference type="InterPro" id="IPR005119">
    <property type="entry name" value="LysR_subst-bd"/>
</dbReference>
<feature type="domain" description="HTH lysR-type" evidence="5">
    <location>
        <begin position="29"/>
        <end position="86"/>
    </location>
</feature>
<dbReference type="Pfam" id="PF00126">
    <property type="entry name" value="HTH_1"/>
    <property type="match status" value="1"/>
</dbReference>
<dbReference type="InterPro" id="IPR036388">
    <property type="entry name" value="WH-like_DNA-bd_sf"/>
</dbReference>
<dbReference type="EMBL" id="CP021109">
    <property type="protein sequence ID" value="ARP85832.1"/>
    <property type="molecule type" value="Genomic_DNA"/>
</dbReference>
<dbReference type="SUPFAM" id="SSF46785">
    <property type="entry name" value="Winged helix' DNA-binding domain"/>
    <property type="match status" value="1"/>
</dbReference>
<dbReference type="PROSITE" id="PS50931">
    <property type="entry name" value="HTH_LYSR"/>
    <property type="match status" value="1"/>
</dbReference>
<dbReference type="GO" id="GO:0005829">
    <property type="term" value="C:cytosol"/>
    <property type="evidence" value="ECO:0007669"/>
    <property type="project" value="TreeGrafter"/>
</dbReference>
<evidence type="ECO:0000313" key="6">
    <source>
        <dbReference type="EMBL" id="ARP85832.1"/>
    </source>
</evidence>
<keyword evidence="7" id="KW-1185">Reference proteome</keyword>